<dbReference type="PANTHER" id="PTHR33446:SF2">
    <property type="entry name" value="PROTEIN TONB"/>
    <property type="match status" value="1"/>
</dbReference>
<comment type="similarity">
    <text evidence="2">Belongs to the TonB family.</text>
</comment>
<evidence type="ECO:0000256" key="3">
    <source>
        <dbReference type="ARBA" id="ARBA00022448"/>
    </source>
</evidence>
<evidence type="ECO:0000256" key="11">
    <source>
        <dbReference type="SAM" id="Phobius"/>
    </source>
</evidence>
<reference evidence="13 14" key="1">
    <citation type="journal article" date="2021" name="Microbiol. Spectr.">
        <title>A Single Bacterium Capable of Oxidation and Reduction of Iron at Circumneutral pH.</title>
        <authorList>
            <person name="Kato S."/>
            <person name="Ohkuma M."/>
        </authorList>
    </citation>
    <scope>NUCLEOTIDE SEQUENCE [LARGE SCALE GENOMIC DNA]</scope>
    <source>
        <strain evidence="13 14">MIZ03</strain>
    </source>
</reference>
<sequence>MRASAPWVGIRWRRASQGSELAAKWPNPFDLGSKSGENRTLRHDVMAMTDKLMNLIGQRLAGLLLVLALHAGVFYALWSARLLPAPTDTATLFVSFIAPPEEKKSPELQRAPVPPSKQQQRPVAPPQPRQLVAETPVTAPTDPVAPAPPPKPIQAPVVLAPVPVAAAPAPAIAAPLPVGPVALSSELSVICPHHPDRRYPNMSIRLGEEGRVVVQVELSETGQITSAQVQSSSGFERLDNAALAAVRTWRCTPATRNGQPVRATALQPFKFELKGN</sequence>
<accession>A0ABN6D1S8</accession>
<evidence type="ECO:0000256" key="10">
    <source>
        <dbReference type="SAM" id="MobiDB-lite"/>
    </source>
</evidence>
<dbReference type="PROSITE" id="PS52015">
    <property type="entry name" value="TONB_CTD"/>
    <property type="match status" value="1"/>
</dbReference>
<keyword evidence="3" id="KW-0813">Transport</keyword>
<evidence type="ECO:0000256" key="7">
    <source>
        <dbReference type="ARBA" id="ARBA00022927"/>
    </source>
</evidence>
<dbReference type="InterPro" id="IPR006260">
    <property type="entry name" value="TonB/TolA_C"/>
</dbReference>
<keyword evidence="7" id="KW-0653">Protein transport</keyword>
<comment type="subcellular location">
    <subcellularLocation>
        <location evidence="1">Cell inner membrane</location>
        <topology evidence="1">Single-pass membrane protein</topology>
        <orientation evidence="1">Periplasmic side</orientation>
    </subcellularLocation>
</comment>
<evidence type="ECO:0000256" key="4">
    <source>
        <dbReference type="ARBA" id="ARBA00022475"/>
    </source>
</evidence>
<evidence type="ECO:0000313" key="14">
    <source>
        <dbReference type="Proteomes" id="UP000824366"/>
    </source>
</evidence>
<dbReference type="EMBL" id="AP024238">
    <property type="protein sequence ID" value="BCO25423.1"/>
    <property type="molecule type" value="Genomic_DNA"/>
</dbReference>
<dbReference type="SUPFAM" id="SSF74653">
    <property type="entry name" value="TolA/TonB C-terminal domain"/>
    <property type="match status" value="1"/>
</dbReference>
<name>A0ABN6D1S8_9BURK</name>
<keyword evidence="14" id="KW-1185">Reference proteome</keyword>
<protein>
    <recommendedName>
        <fullName evidence="12">TonB C-terminal domain-containing protein</fullName>
    </recommendedName>
</protein>
<gene>
    <name evidence="13" type="ORF">MIZ03_0283</name>
</gene>
<keyword evidence="5" id="KW-0997">Cell inner membrane</keyword>
<dbReference type="InterPro" id="IPR037682">
    <property type="entry name" value="TonB_C"/>
</dbReference>
<dbReference type="Pfam" id="PF03544">
    <property type="entry name" value="TonB_C"/>
    <property type="match status" value="1"/>
</dbReference>
<keyword evidence="4" id="KW-1003">Cell membrane</keyword>
<evidence type="ECO:0000313" key="13">
    <source>
        <dbReference type="EMBL" id="BCO25423.1"/>
    </source>
</evidence>
<evidence type="ECO:0000256" key="6">
    <source>
        <dbReference type="ARBA" id="ARBA00022692"/>
    </source>
</evidence>
<dbReference type="NCBIfam" id="TIGR01352">
    <property type="entry name" value="tonB_Cterm"/>
    <property type="match status" value="1"/>
</dbReference>
<dbReference type="PANTHER" id="PTHR33446">
    <property type="entry name" value="PROTEIN TONB-RELATED"/>
    <property type="match status" value="1"/>
</dbReference>
<dbReference type="Gene3D" id="3.30.1150.10">
    <property type="match status" value="1"/>
</dbReference>
<evidence type="ECO:0000256" key="2">
    <source>
        <dbReference type="ARBA" id="ARBA00006555"/>
    </source>
</evidence>
<keyword evidence="9 11" id="KW-0472">Membrane</keyword>
<proteinExistence type="inferred from homology"/>
<keyword evidence="6 11" id="KW-0812">Transmembrane</keyword>
<feature type="transmembrane region" description="Helical" evidence="11">
    <location>
        <begin position="60"/>
        <end position="78"/>
    </location>
</feature>
<evidence type="ECO:0000256" key="1">
    <source>
        <dbReference type="ARBA" id="ARBA00004383"/>
    </source>
</evidence>
<evidence type="ECO:0000256" key="5">
    <source>
        <dbReference type="ARBA" id="ARBA00022519"/>
    </source>
</evidence>
<organism evidence="13 14">
    <name type="scientific">Rhodoferax lithotrophicus</name>
    <dbReference type="NCBI Taxonomy" id="2798804"/>
    <lineage>
        <taxon>Bacteria</taxon>
        <taxon>Pseudomonadati</taxon>
        <taxon>Pseudomonadota</taxon>
        <taxon>Betaproteobacteria</taxon>
        <taxon>Burkholderiales</taxon>
        <taxon>Comamonadaceae</taxon>
        <taxon>Rhodoferax</taxon>
    </lineage>
</organism>
<feature type="domain" description="TonB C-terminal" evidence="12">
    <location>
        <begin position="184"/>
        <end position="276"/>
    </location>
</feature>
<evidence type="ECO:0000256" key="9">
    <source>
        <dbReference type="ARBA" id="ARBA00023136"/>
    </source>
</evidence>
<dbReference type="Proteomes" id="UP000824366">
    <property type="component" value="Chromosome"/>
</dbReference>
<dbReference type="InterPro" id="IPR051045">
    <property type="entry name" value="TonB-dependent_transducer"/>
</dbReference>
<feature type="region of interest" description="Disordered" evidence="10">
    <location>
        <begin position="103"/>
        <end position="129"/>
    </location>
</feature>
<evidence type="ECO:0000259" key="12">
    <source>
        <dbReference type="PROSITE" id="PS52015"/>
    </source>
</evidence>
<evidence type="ECO:0000256" key="8">
    <source>
        <dbReference type="ARBA" id="ARBA00022989"/>
    </source>
</evidence>
<keyword evidence="8 11" id="KW-1133">Transmembrane helix</keyword>